<keyword evidence="3" id="KW-1185">Reference proteome</keyword>
<protein>
    <recommendedName>
        <fullName evidence="1">Heterokaryon incompatibility domain-containing protein</fullName>
    </recommendedName>
</protein>
<dbReference type="EMBL" id="SKBN01000081">
    <property type="protein sequence ID" value="TGJ83876.1"/>
    <property type="molecule type" value="Genomic_DNA"/>
</dbReference>
<name>A0A4Z0Z2N5_9PEZI</name>
<dbReference type="Proteomes" id="UP000297716">
    <property type="component" value="Unassembled WGS sequence"/>
</dbReference>
<evidence type="ECO:0000313" key="3">
    <source>
        <dbReference type="Proteomes" id="UP000297716"/>
    </source>
</evidence>
<feature type="domain" description="Heterokaryon incompatibility" evidence="1">
    <location>
        <begin position="2"/>
        <end position="110"/>
    </location>
</feature>
<dbReference type="Pfam" id="PF06985">
    <property type="entry name" value="HET"/>
    <property type="match status" value="1"/>
</dbReference>
<reference evidence="2 3" key="1">
    <citation type="submission" date="2019-03" db="EMBL/GenBank/DDBJ databases">
        <title>Draft genome sequence of Xylaria hypoxylon DSM 108379, a ubiquitous saprotrophic-parasitic fungi on hardwood.</title>
        <authorList>
            <person name="Buettner E."/>
            <person name="Leonhardt S."/>
            <person name="Gebauer A.M."/>
            <person name="Liers C."/>
            <person name="Hofrichter M."/>
            <person name="Kellner H."/>
        </authorList>
    </citation>
    <scope>NUCLEOTIDE SEQUENCE [LARGE SCALE GENOMIC DNA]</scope>
    <source>
        <strain evidence="2 3">DSM 108379</strain>
    </source>
</reference>
<dbReference type="STRING" id="37992.A0A4Z0Z2N5"/>
<dbReference type="AlphaFoldDB" id="A0A4Z0Z2N5"/>
<evidence type="ECO:0000313" key="2">
    <source>
        <dbReference type="EMBL" id="TGJ83876.1"/>
    </source>
</evidence>
<proteinExistence type="predicted"/>
<organism evidence="2 3">
    <name type="scientific">Xylaria hypoxylon</name>
    <dbReference type="NCBI Taxonomy" id="37992"/>
    <lineage>
        <taxon>Eukaryota</taxon>
        <taxon>Fungi</taxon>
        <taxon>Dikarya</taxon>
        <taxon>Ascomycota</taxon>
        <taxon>Pezizomycotina</taxon>
        <taxon>Sordariomycetes</taxon>
        <taxon>Xylariomycetidae</taxon>
        <taxon>Xylariales</taxon>
        <taxon>Xylariaceae</taxon>
        <taxon>Xylaria</taxon>
    </lineage>
</organism>
<evidence type="ECO:0000259" key="1">
    <source>
        <dbReference type="Pfam" id="PF06985"/>
    </source>
</evidence>
<dbReference type="PANTHER" id="PTHR33112:SF16">
    <property type="entry name" value="HETEROKARYON INCOMPATIBILITY DOMAIN-CONTAINING PROTEIN"/>
    <property type="match status" value="1"/>
</dbReference>
<dbReference type="OrthoDB" id="3486565at2759"/>
<sequence length="136" mass="15306">MGIDYLWIDSLCIIQNDEQDWEKESAKMCDYYENAICTISASSSQDGSVPFLRQRSEVWRPQYFPYVESSGRAINVVSQRTARAGGYLSTTRQAIEDGDVLTTRAWTFQEGLLSKRVIYYTGETSLGVPHDEDGGG</sequence>
<dbReference type="PANTHER" id="PTHR33112">
    <property type="entry name" value="DOMAIN PROTEIN, PUTATIVE-RELATED"/>
    <property type="match status" value="1"/>
</dbReference>
<comment type="caution">
    <text evidence="2">The sequence shown here is derived from an EMBL/GenBank/DDBJ whole genome shotgun (WGS) entry which is preliminary data.</text>
</comment>
<gene>
    <name evidence="2" type="ORF">E0Z10_g4879</name>
</gene>
<accession>A0A4Z0Z2N5</accession>
<dbReference type="InterPro" id="IPR010730">
    <property type="entry name" value="HET"/>
</dbReference>